<keyword evidence="2" id="KW-0813">Transport</keyword>
<dbReference type="SUPFAM" id="SSF103473">
    <property type="entry name" value="MFS general substrate transporter"/>
    <property type="match status" value="1"/>
</dbReference>
<keyword evidence="4 6" id="KW-1133">Transmembrane helix</keyword>
<feature type="transmembrane region" description="Helical" evidence="6">
    <location>
        <begin position="327"/>
        <end position="345"/>
    </location>
</feature>
<dbReference type="AlphaFoldDB" id="A0A3S2VVY2"/>
<dbReference type="OrthoDB" id="9773957at2"/>
<dbReference type="Gene3D" id="1.20.1250.20">
    <property type="entry name" value="MFS general substrate transporter like domains"/>
    <property type="match status" value="2"/>
</dbReference>
<dbReference type="FunFam" id="1.20.1250.20:FF:000018">
    <property type="entry name" value="MFS transporter permease"/>
    <property type="match status" value="1"/>
</dbReference>
<comment type="caution">
    <text evidence="8">The sequence shown here is derived from an EMBL/GenBank/DDBJ whole genome shotgun (WGS) entry which is preliminary data.</text>
</comment>
<evidence type="ECO:0000313" key="8">
    <source>
        <dbReference type="EMBL" id="RVU18898.1"/>
    </source>
</evidence>
<name>A0A3S2VVY2_9ACTN</name>
<accession>A0A3S2VVY2</accession>
<feature type="transmembrane region" description="Helical" evidence="6">
    <location>
        <begin position="132"/>
        <end position="150"/>
    </location>
</feature>
<feature type="transmembrane region" description="Helical" evidence="6">
    <location>
        <begin position="157"/>
        <end position="180"/>
    </location>
</feature>
<dbReference type="EMBL" id="RZYA01000019">
    <property type="protein sequence ID" value="RVU18898.1"/>
    <property type="molecule type" value="Genomic_DNA"/>
</dbReference>
<evidence type="ECO:0000256" key="2">
    <source>
        <dbReference type="ARBA" id="ARBA00022448"/>
    </source>
</evidence>
<dbReference type="InterPro" id="IPR011701">
    <property type="entry name" value="MFS"/>
</dbReference>
<feature type="transmembrane region" description="Helical" evidence="6">
    <location>
        <begin position="192"/>
        <end position="214"/>
    </location>
</feature>
<feature type="domain" description="Major facilitator superfamily (MFS) profile" evidence="7">
    <location>
        <begin position="33"/>
        <end position="441"/>
    </location>
</feature>
<protein>
    <submittedName>
        <fullName evidence="8">MFS transporter</fullName>
    </submittedName>
</protein>
<feature type="transmembrane region" description="Helical" evidence="6">
    <location>
        <begin position="104"/>
        <end position="126"/>
    </location>
</feature>
<dbReference type="PANTHER" id="PTHR43791">
    <property type="entry name" value="PERMEASE-RELATED"/>
    <property type="match status" value="1"/>
</dbReference>
<reference evidence="8 9" key="1">
    <citation type="submission" date="2019-01" db="EMBL/GenBank/DDBJ databases">
        <title>Genome sequences of Streptomyces and Rhizobium isolates collected from root and soil.</title>
        <authorList>
            <person name="Chhettri S."/>
            <person name="Sevigny J.L."/>
            <person name="Sen A."/>
            <person name="Ennis N."/>
            <person name="Tisa L."/>
        </authorList>
    </citation>
    <scope>NUCLEOTIDE SEQUENCE [LARGE SCALE GENOMIC DNA]</scope>
    <source>
        <strain evidence="8 9">San01</strain>
    </source>
</reference>
<dbReference type="PROSITE" id="PS50850">
    <property type="entry name" value="MFS"/>
    <property type="match status" value="1"/>
</dbReference>
<evidence type="ECO:0000256" key="6">
    <source>
        <dbReference type="SAM" id="Phobius"/>
    </source>
</evidence>
<feature type="transmembrane region" description="Helical" evidence="6">
    <location>
        <begin position="66"/>
        <end position="83"/>
    </location>
</feature>
<proteinExistence type="predicted"/>
<feature type="transmembrane region" description="Helical" evidence="6">
    <location>
        <begin position="295"/>
        <end position="315"/>
    </location>
</feature>
<dbReference type="CDD" id="cd17319">
    <property type="entry name" value="MFS_ExuT_GudP_like"/>
    <property type="match status" value="1"/>
</dbReference>
<organism evidence="8 9">
    <name type="scientific">Streptomyces antnestii</name>
    <dbReference type="NCBI Taxonomy" id="2494256"/>
    <lineage>
        <taxon>Bacteria</taxon>
        <taxon>Bacillati</taxon>
        <taxon>Actinomycetota</taxon>
        <taxon>Actinomycetes</taxon>
        <taxon>Kitasatosporales</taxon>
        <taxon>Streptomycetaceae</taxon>
        <taxon>Streptomyces</taxon>
    </lineage>
</organism>
<dbReference type="InterPro" id="IPR036259">
    <property type="entry name" value="MFS_trans_sf"/>
</dbReference>
<evidence type="ECO:0000259" key="7">
    <source>
        <dbReference type="PROSITE" id="PS50850"/>
    </source>
</evidence>
<evidence type="ECO:0000256" key="3">
    <source>
        <dbReference type="ARBA" id="ARBA00022692"/>
    </source>
</evidence>
<feature type="transmembrane region" description="Helical" evidence="6">
    <location>
        <begin position="377"/>
        <end position="398"/>
    </location>
</feature>
<dbReference type="GO" id="GO:0022857">
    <property type="term" value="F:transmembrane transporter activity"/>
    <property type="evidence" value="ECO:0007669"/>
    <property type="project" value="InterPro"/>
</dbReference>
<keyword evidence="3 6" id="KW-0812">Transmembrane</keyword>
<gene>
    <name evidence="8" type="ORF">EOT10_30800</name>
</gene>
<feature type="transmembrane region" description="Helical" evidence="6">
    <location>
        <begin position="351"/>
        <end position="370"/>
    </location>
</feature>
<keyword evidence="9" id="KW-1185">Reference proteome</keyword>
<feature type="transmembrane region" description="Helical" evidence="6">
    <location>
        <begin position="29"/>
        <end position="46"/>
    </location>
</feature>
<dbReference type="Pfam" id="PF07690">
    <property type="entry name" value="MFS_1"/>
    <property type="match status" value="1"/>
</dbReference>
<feature type="transmembrane region" description="Helical" evidence="6">
    <location>
        <begin position="259"/>
        <end position="283"/>
    </location>
</feature>
<evidence type="ECO:0000256" key="4">
    <source>
        <dbReference type="ARBA" id="ARBA00022989"/>
    </source>
</evidence>
<feature type="transmembrane region" description="Helical" evidence="6">
    <location>
        <begin position="418"/>
        <end position="437"/>
    </location>
</feature>
<dbReference type="RefSeq" id="WP_127831648.1">
    <property type="nucleotide sequence ID" value="NZ_RZYA01000019.1"/>
</dbReference>
<sequence>MSSSDSPDSIPAGVSDPAGAELQGAYRKITLKLIPFLAGLWVLAWIDRVNIGFVKLTMLDDLRWSETVYGLGAGIFFLGYFFFEVPSNLLLQKIGAKKTIMRIMIGWGLTSIAMMFVTTPGMFYFLRFLLGVFEAGFYPGIILFLTYWFPNSRRSKAFGMFMSASAFAGVLGGPLAGWIMTSLDGVNGMQGWQWVFVVEGVPSVLAGFVTLFYLSDRPEAAKWLTPRQREFVLQDIAREDATLGSREHSMLATLKQGRIWQFIAIFFCIITANSAQTFFGPTIIKEVGYDSPVTIGWIMAFAYLLGGAGMIYNGFHSDRHLESRWHCGLAAALGSASFAAIAVTINFSPVLTLIALVLAIIGTMSAIPVFWQMPNQFLAGTAAAGGIALINSMANLAGFSAPYMLGSIKTSTGSLSPGLAVVAAFEIGATVLILMCIPKVKKAVAPASVKQEAEAPQA</sequence>
<evidence type="ECO:0000313" key="9">
    <source>
        <dbReference type="Proteomes" id="UP000283128"/>
    </source>
</evidence>
<dbReference type="InterPro" id="IPR020846">
    <property type="entry name" value="MFS_dom"/>
</dbReference>
<dbReference type="GO" id="GO:0005886">
    <property type="term" value="C:plasma membrane"/>
    <property type="evidence" value="ECO:0007669"/>
    <property type="project" value="UniProtKB-SubCell"/>
</dbReference>
<dbReference type="PANTHER" id="PTHR43791:SF36">
    <property type="entry name" value="TRANSPORTER, PUTATIVE (AFU_ORTHOLOGUE AFUA_6G08340)-RELATED"/>
    <property type="match status" value="1"/>
</dbReference>
<evidence type="ECO:0000256" key="5">
    <source>
        <dbReference type="ARBA" id="ARBA00023136"/>
    </source>
</evidence>
<keyword evidence="5 6" id="KW-0472">Membrane</keyword>
<evidence type="ECO:0000256" key="1">
    <source>
        <dbReference type="ARBA" id="ARBA00004651"/>
    </source>
</evidence>
<comment type="subcellular location">
    <subcellularLocation>
        <location evidence="1">Cell membrane</location>
        <topology evidence="1">Multi-pass membrane protein</topology>
    </subcellularLocation>
</comment>
<dbReference type="Proteomes" id="UP000283128">
    <property type="component" value="Unassembled WGS sequence"/>
</dbReference>